<dbReference type="AlphaFoldDB" id="X1U140"/>
<evidence type="ECO:0000313" key="1">
    <source>
        <dbReference type="EMBL" id="GAJ11283.1"/>
    </source>
</evidence>
<gene>
    <name evidence="1" type="ORF">S12H4_54566</name>
</gene>
<organism evidence="1">
    <name type="scientific">marine sediment metagenome</name>
    <dbReference type="NCBI Taxonomy" id="412755"/>
    <lineage>
        <taxon>unclassified sequences</taxon>
        <taxon>metagenomes</taxon>
        <taxon>ecological metagenomes</taxon>
    </lineage>
</organism>
<protein>
    <submittedName>
        <fullName evidence="1">Uncharacterized protein</fullName>
    </submittedName>
</protein>
<sequence>MVMEPLRRDAERIRQALQPPFSIEDILSPTLPLRIRQQRTGIRQLDELIDLYARTEAQLNKVAELRLTELRIIREGAARRLAQMVRLRK</sequence>
<accession>X1U140</accession>
<dbReference type="EMBL" id="BARW01034893">
    <property type="protein sequence ID" value="GAJ11283.1"/>
    <property type="molecule type" value="Genomic_DNA"/>
</dbReference>
<comment type="caution">
    <text evidence="1">The sequence shown here is derived from an EMBL/GenBank/DDBJ whole genome shotgun (WGS) entry which is preliminary data.</text>
</comment>
<reference evidence="1" key="1">
    <citation type="journal article" date="2014" name="Front. Microbiol.">
        <title>High frequency of phylogenetically diverse reductive dehalogenase-homologous genes in deep subseafloor sedimentary metagenomes.</title>
        <authorList>
            <person name="Kawai M."/>
            <person name="Futagami T."/>
            <person name="Toyoda A."/>
            <person name="Takaki Y."/>
            <person name="Nishi S."/>
            <person name="Hori S."/>
            <person name="Arai W."/>
            <person name="Tsubouchi T."/>
            <person name="Morono Y."/>
            <person name="Uchiyama I."/>
            <person name="Ito T."/>
            <person name="Fujiyama A."/>
            <person name="Inagaki F."/>
            <person name="Takami H."/>
        </authorList>
    </citation>
    <scope>NUCLEOTIDE SEQUENCE</scope>
    <source>
        <strain evidence="1">Expedition CK06-06</strain>
    </source>
</reference>
<proteinExistence type="predicted"/>
<name>X1U140_9ZZZZ</name>